<dbReference type="PROSITE" id="PS00108">
    <property type="entry name" value="PROTEIN_KINASE_ST"/>
    <property type="match status" value="1"/>
</dbReference>
<proteinExistence type="predicted"/>
<dbReference type="PROSITE" id="PS00107">
    <property type="entry name" value="PROTEIN_KINASE_ATP"/>
    <property type="match status" value="1"/>
</dbReference>
<dbReference type="GO" id="GO:0005634">
    <property type="term" value="C:nucleus"/>
    <property type="evidence" value="ECO:0007669"/>
    <property type="project" value="TreeGrafter"/>
</dbReference>
<feature type="compositionally biased region" description="Low complexity" evidence="7">
    <location>
        <begin position="30"/>
        <end position="40"/>
    </location>
</feature>
<feature type="domain" description="Protein kinase" evidence="8">
    <location>
        <begin position="244"/>
        <end position="573"/>
    </location>
</feature>
<feature type="compositionally biased region" description="Basic and acidic residues" evidence="7">
    <location>
        <begin position="184"/>
        <end position="198"/>
    </location>
</feature>
<dbReference type="PROSITE" id="PS50011">
    <property type="entry name" value="PROTEIN_KINASE_DOM"/>
    <property type="match status" value="1"/>
</dbReference>
<dbReference type="AlphaFoldDB" id="A0A316YPN9"/>
<dbReference type="OrthoDB" id="283111at2759"/>
<dbReference type="PANTHER" id="PTHR45646:SF11">
    <property type="entry name" value="SERINE_THREONINE-PROTEIN KINASE DOA"/>
    <property type="match status" value="1"/>
</dbReference>
<dbReference type="Gene3D" id="1.10.510.10">
    <property type="entry name" value="Transferase(Phosphotransferase) domain 1"/>
    <property type="match status" value="1"/>
</dbReference>
<dbReference type="GO" id="GO:0005524">
    <property type="term" value="F:ATP binding"/>
    <property type="evidence" value="ECO:0007669"/>
    <property type="project" value="UniProtKB-UniRule"/>
</dbReference>
<feature type="compositionally biased region" description="Polar residues" evidence="7">
    <location>
        <begin position="117"/>
        <end position="137"/>
    </location>
</feature>
<dbReference type="InterPro" id="IPR008271">
    <property type="entry name" value="Ser/Thr_kinase_AS"/>
</dbReference>
<dbReference type="SMART" id="SM00220">
    <property type="entry name" value="S_TKc"/>
    <property type="match status" value="1"/>
</dbReference>
<evidence type="ECO:0000259" key="8">
    <source>
        <dbReference type="PROSITE" id="PS50011"/>
    </source>
</evidence>
<protein>
    <submittedName>
        <fullName evidence="9">Kinase-like protein</fullName>
    </submittedName>
</protein>
<feature type="region of interest" description="Disordered" evidence="7">
    <location>
        <begin position="117"/>
        <end position="205"/>
    </location>
</feature>
<evidence type="ECO:0000256" key="2">
    <source>
        <dbReference type="ARBA" id="ARBA00022679"/>
    </source>
</evidence>
<reference evidence="9 10" key="1">
    <citation type="journal article" date="2018" name="Mol. Biol. Evol.">
        <title>Broad Genomic Sampling Reveals a Smut Pathogenic Ancestry of the Fungal Clade Ustilaginomycotina.</title>
        <authorList>
            <person name="Kijpornyongpan T."/>
            <person name="Mondo S.J."/>
            <person name="Barry K."/>
            <person name="Sandor L."/>
            <person name="Lee J."/>
            <person name="Lipzen A."/>
            <person name="Pangilinan J."/>
            <person name="LaButti K."/>
            <person name="Hainaut M."/>
            <person name="Henrissat B."/>
            <person name="Grigoriev I.V."/>
            <person name="Spatafora J.W."/>
            <person name="Aime M.C."/>
        </authorList>
    </citation>
    <scope>NUCLEOTIDE SEQUENCE [LARGE SCALE GENOMIC DNA]</scope>
    <source>
        <strain evidence="9 10">MCA 4198</strain>
    </source>
</reference>
<dbReference type="GeneID" id="37046308"/>
<evidence type="ECO:0000256" key="5">
    <source>
        <dbReference type="ARBA" id="ARBA00022840"/>
    </source>
</evidence>
<keyword evidence="4 9" id="KW-0418">Kinase</keyword>
<organism evidence="9 10">
    <name type="scientific">Acaromyces ingoldii</name>
    <dbReference type="NCBI Taxonomy" id="215250"/>
    <lineage>
        <taxon>Eukaryota</taxon>
        <taxon>Fungi</taxon>
        <taxon>Dikarya</taxon>
        <taxon>Basidiomycota</taxon>
        <taxon>Ustilaginomycotina</taxon>
        <taxon>Exobasidiomycetes</taxon>
        <taxon>Exobasidiales</taxon>
        <taxon>Cryptobasidiaceae</taxon>
        <taxon>Acaromyces</taxon>
    </lineage>
</organism>
<keyword evidence="1" id="KW-0723">Serine/threonine-protein kinase</keyword>
<feature type="compositionally biased region" description="Basic residues" evidence="7">
    <location>
        <begin position="1"/>
        <end position="12"/>
    </location>
</feature>
<feature type="binding site" evidence="6">
    <location>
        <position position="273"/>
    </location>
    <ligand>
        <name>ATP</name>
        <dbReference type="ChEBI" id="CHEBI:30616"/>
    </ligand>
</feature>
<dbReference type="SUPFAM" id="SSF56112">
    <property type="entry name" value="Protein kinase-like (PK-like)"/>
    <property type="match status" value="1"/>
</dbReference>
<dbReference type="STRING" id="215250.A0A316YPN9"/>
<evidence type="ECO:0000313" key="10">
    <source>
        <dbReference type="Proteomes" id="UP000245768"/>
    </source>
</evidence>
<sequence length="582" mass="65267">MAALPRAKRPRRSAHEPDFGQAMDLGSHPSSSLSSLSSSSHRNGNDVNGYGHTNGSITGGTAVGSTSANPMLQHHSTLVPGPSINGASYRNGASASKQSSVREVIAGKEREVFVVDSTSPPNSTNQHQQHAWNNSDSAAGLANPYATATSSTVPKGKRKAGASPLAAKPASGQTQTALQKRRRYDAAEKAAVDRERGLHPAPAATNHYVDREALSYVAPPPTHTVDDKEGHLIVRSRDYVTGRYQIIRQLGQGTFGKVVECYDIKTRKMVAIKVIRAVQKYRDASKIEIRVLDTLRQHDPLNQNKCIHLLDTFDFLNHVCIVSELLGQSVFDFLKDNSFLPFPSRHIWSFAKQLLQSVAYKSAVVLHRLGLIHTDLKPENILLVNHDYDLVPLTRRANSKRKRVLKESEIRLIDFGSATFQDEYHSMVVSTRHYRAPEIILQMGWTFPCDAWSIGCILVEFFTGEALFQTHDNLEHLAMMEAVLGVMPDDYRRKAETYLPAYFKHGRLDYPNKDTQKQSKKYVKAMKSLDDIIRCPPSFSKFESRFKHLIKRLLTFDPEQRIRVDQALHHPFFELTEDEIPP</sequence>
<dbReference type="Proteomes" id="UP000245768">
    <property type="component" value="Unassembled WGS sequence"/>
</dbReference>
<keyword evidence="2" id="KW-0808">Transferase</keyword>
<dbReference type="CDD" id="cd14134">
    <property type="entry name" value="PKc_CLK"/>
    <property type="match status" value="1"/>
</dbReference>
<evidence type="ECO:0000256" key="7">
    <source>
        <dbReference type="SAM" id="MobiDB-lite"/>
    </source>
</evidence>
<feature type="compositionally biased region" description="Polar residues" evidence="7">
    <location>
        <begin position="63"/>
        <end position="76"/>
    </location>
</feature>
<dbReference type="PANTHER" id="PTHR45646">
    <property type="entry name" value="SERINE/THREONINE-PROTEIN KINASE DOA-RELATED"/>
    <property type="match status" value="1"/>
</dbReference>
<dbReference type="Pfam" id="PF00069">
    <property type="entry name" value="Pkinase"/>
    <property type="match status" value="1"/>
</dbReference>
<dbReference type="EMBL" id="KZ819635">
    <property type="protein sequence ID" value="PWN91347.1"/>
    <property type="molecule type" value="Genomic_DNA"/>
</dbReference>
<evidence type="ECO:0000313" key="9">
    <source>
        <dbReference type="EMBL" id="PWN91347.1"/>
    </source>
</evidence>
<evidence type="ECO:0000256" key="3">
    <source>
        <dbReference type="ARBA" id="ARBA00022741"/>
    </source>
</evidence>
<dbReference type="GO" id="GO:0043484">
    <property type="term" value="P:regulation of RNA splicing"/>
    <property type="evidence" value="ECO:0007669"/>
    <property type="project" value="TreeGrafter"/>
</dbReference>
<dbReference type="InterPro" id="IPR000719">
    <property type="entry name" value="Prot_kinase_dom"/>
</dbReference>
<dbReference type="Gene3D" id="3.30.200.20">
    <property type="entry name" value="Phosphorylase Kinase, domain 1"/>
    <property type="match status" value="1"/>
</dbReference>
<evidence type="ECO:0000256" key="4">
    <source>
        <dbReference type="ARBA" id="ARBA00022777"/>
    </source>
</evidence>
<dbReference type="RefSeq" id="XP_025378545.1">
    <property type="nucleotide sequence ID" value="XM_025524392.1"/>
</dbReference>
<name>A0A316YPN9_9BASI</name>
<feature type="compositionally biased region" description="Polar residues" evidence="7">
    <location>
        <begin position="85"/>
        <end position="101"/>
    </location>
</feature>
<dbReference type="GO" id="GO:0004674">
    <property type="term" value="F:protein serine/threonine kinase activity"/>
    <property type="evidence" value="ECO:0007669"/>
    <property type="project" value="UniProtKB-KW"/>
</dbReference>
<dbReference type="InterPro" id="IPR051175">
    <property type="entry name" value="CLK_kinases"/>
</dbReference>
<keyword evidence="10" id="KW-1185">Reference proteome</keyword>
<feature type="region of interest" description="Disordered" evidence="7">
    <location>
        <begin position="1"/>
        <end position="101"/>
    </location>
</feature>
<keyword evidence="3 6" id="KW-0547">Nucleotide-binding</keyword>
<accession>A0A316YPN9</accession>
<dbReference type="InterPro" id="IPR017441">
    <property type="entry name" value="Protein_kinase_ATP_BS"/>
</dbReference>
<evidence type="ECO:0000256" key="6">
    <source>
        <dbReference type="PROSITE-ProRule" id="PRU10141"/>
    </source>
</evidence>
<keyword evidence="5 6" id="KW-0067">ATP-binding</keyword>
<dbReference type="InterPro" id="IPR011009">
    <property type="entry name" value="Kinase-like_dom_sf"/>
</dbReference>
<gene>
    <name evidence="9" type="ORF">FA10DRAFT_292256</name>
</gene>
<evidence type="ECO:0000256" key="1">
    <source>
        <dbReference type="ARBA" id="ARBA00022527"/>
    </source>
</evidence>
<dbReference type="InParanoid" id="A0A316YPN9"/>
<feature type="compositionally biased region" description="Polar residues" evidence="7">
    <location>
        <begin position="41"/>
        <end position="56"/>
    </location>
</feature>